<feature type="compositionally biased region" description="Polar residues" evidence="1">
    <location>
        <begin position="1"/>
        <end position="21"/>
    </location>
</feature>
<name>A0AAW0C8A8_9AGAR</name>
<gene>
    <name evidence="2" type="ORF">R3P38DRAFT_2518795</name>
</gene>
<feature type="compositionally biased region" description="Low complexity" evidence="1">
    <location>
        <begin position="198"/>
        <end position="211"/>
    </location>
</feature>
<organism evidence="2 3">
    <name type="scientific">Favolaschia claudopus</name>
    <dbReference type="NCBI Taxonomy" id="2862362"/>
    <lineage>
        <taxon>Eukaryota</taxon>
        <taxon>Fungi</taxon>
        <taxon>Dikarya</taxon>
        <taxon>Basidiomycota</taxon>
        <taxon>Agaricomycotina</taxon>
        <taxon>Agaricomycetes</taxon>
        <taxon>Agaricomycetidae</taxon>
        <taxon>Agaricales</taxon>
        <taxon>Marasmiineae</taxon>
        <taxon>Mycenaceae</taxon>
        <taxon>Favolaschia</taxon>
    </lineage>
</organism>
<dbReference type="EMBL" id="JAWWNJ010000020">
    <property type="protein sequence ID" value="KAK7034895.1"/>
    <property type="molecule type" value="Genomic_DNA"/>
</dbReference>
<dbReference type="Proteomes" id="UP001362999">
    <property type="component" value="Unassembled WGS sequence"/>
</dbReference>
<protein>
    <submittedName>
        <fullName evidence="2">Uncharacterized protein</fullName>
    </submittedName>
</protein>
<keyword evidence="3" id="KW-1185">Reference proteome</keyword>
<accession>A0AAW0C8A8</accession>
<feature type="region of interest" description="Disordered" evidence="1">
    <location>
        <begin position="1"/>
        <end position="44"/>
    </location>
</feature>
<evidence type="ECO:0000313" key="3">
    <source>
        <dbReference type="Proteomes" id="UP001362999"/>
    </source>
</evidence>
<proteinExistence type="predicted"/>
<feature type="region of interest" description="Disordered" evidence="1">
    <location>
        <begin position="169"/>
        <end position="227"/>
    </location>
</feature>
<feature type="compositionally biased region" description="Acidic residues" evidence="1">
    <location>
        <begin position="212"/>
        <end position="227"/>
    </location>
</feature>
<dbReference type="AlphaFoldDB" id="A0AAW0C8A8"/>
<evidence type="ECO:0000256" key="1">
    <source>
        <dbReference type="SAM" id="MobiDB-lite"/>
    </source>
</evidence>
<evidence type="ECO:0000313" key="2">
    <source>
        <dbReference type="EMBL" id="KAK7034895.1"/>
    </source>
</evidence>
<comment type="caution">
    <text evidence="2">The sequence shown here is derived from an EMBL/GenBank/DDBJ whole genome shotgun (WGS) entry which is preliminary data.</text>
</comment>
<sequence length="551" mass="61417">MRRQAFQTGPSTSRGIPASTNDRADRSRNTNMYGEGAPQGDPFVVPPPTGPIYRDARPLGYGPPPITPKHRSVSFETPNAALQNRMSGFHRTTSANNLAGGGSNTQGYNFSVLNTPTQTNVRQSSAQSMAHHRQFVIQEEPSPMDLLLESIHLLRGDMLEVKQRLSSIETSMSRRHPSPPRGLAAQRGGRIAHDSDADSAAADSATTTDFSTDMDDGPGSAADEDDGVTLASVDVSAKERRALQTYVTQTTRRLCNVVGRRWPDPDIPRMNAVTQEVYITPKFVSNVKDPHNAALLRKVAERAFAELQDRDKWPEGLDPQRGPSFDLAYLVALAKKSFNSLKKGWKEVQQIEVAISADTNRRNHRRMMRRKRKSETLAEALNTFAAEHALDPAMLIEIIHEQFLSDELSGPDSDTGETNDAWKVRLAAAAGLATSPELLAKFEIFEITVPDWRSRWFSNLIHDMEAQAGLDKKLKYHRIDVGRPSDRIPRWAPYNFGISSDWWGNNGTVRANKKLLKEWMEWPEPEGCGLIFERDDDGEIINMSYAQNISS</sequence>
<reference evidence="2 3" key="1">
    <citation type="journal article" date="2024" name="J Genomics">
        <title>Draft genome sequencing and assembly of Favolaschia claudopus CIRM-BRFM 2984 isolated from oak limbs.</title>
        <authorList>
            <person name="Navarro D."/>
            <person name="Drula E."/>
            <person name="Chaduli D."/>
            <person name="Cazenave R."/>
            <person name="Ahrendt S."/>
            <person name="Wang J."/>
            <person name="Lipzen A."/>
            <person name="Daum C."/>
            <person name="Barry K."/>
            <person name="Grigoriev I.V."/>
            <person name="Favel A."/>
            <person name="Rosso M.N."/>
            <person name="Martin F."/>
        </authorList>
    </citation>
    <scope>NUCLEOTIDE SEQUENCE [LARGE SCALE GENOMIC DNA]</scope>
    <source>
        <strain evidence="2 3">CIRM-BRFM 2984</strain>
    </source>
</reference>